<reference evidence="4" key="1">
    <citation type="journal article" date="2020" name="Stud. Mycol.">
        <title>101 Dothideomycetes genomes: a test case for predicting lifestyles and emergence of pathogens.</title>
        <authorList>
            <person name="Haridas S."/>
            <person name="Albert R."/>
            <person name="Binder M."/>
            <person name="Bloem J."/>
            <person name="Labutti K."/>
            <person name="Salamov A."/>
            <person name="Andreopoulos B."/>
            <person name="Baker S."/>
            <person name="Barry K."/>
            <person name="Bills G."/>
            <person name="Bluhm B."/>
            <person name="Cannon C."/>
            <person name="Castanera R."/>
            <person name="Culley D."/>
            <person name="Daum C."/>
            <person name="Ezra D."/>
            <person name="Gonzalez J."/>
            <person name="Henrissat B."/>
            <person name="Kuo A."/>
            <person name="Liang C."/>
            <person name="Lipzen A."/>
            <person name="Lutzoni F."/>
            <person name="Magnuson J."/>
            <person name="Mondo S."/>
            <person name="Nolan M."/>
            <person name="Ohm R."/>
            <person name="Pangilinan J."/>
            <person name="Park H.-J."/>
            <person name="Ramirez L."/>
            <person name="Alfaro M."/>
            <person name="Sun H."/>
            <person name="Tritt A."/>
            <person name="Yoshinaga Y."/>
            <person name="Zwiers L.-H."/>
            <person name="Turgeon B."/>
            <person name="Goodwin S."/>
            <person name="Spatafora J."/>
            <person name="Crous P."/>
            <person name="Grigoriev I."/>
        </authorList>
    </citation>
    <scope>NUCLEOTIDE SEQUENCE</scope>
    <source>
        <strain evidence="4">CBS 269.34</strain>
    </source>
</reference>
<dbReference type="GO" id="GO:0010181">
    <property type="term" value="F:FMN binding"/>
    <property type="evidence" value="ECO:0007669"/>
    <property type="project" value="InterPro"/>
</dbReference>
<dbReference type="Proteomes" id="UP000799750">
    <property type="component" value="Unassembled WGS sequence"/>
</dbReference>
<evidence type="ECO:0000313" key="5">
    <source>
        <dbReference type="Proteomes" id="UP000799750"/>
    </source>
</evidence>
<dbReference type="OrthoDB" id="2015405at2759"/>
<name>A0A6A6R9H7_9PEZI</name>
<dbReference type="SUPFAM" id="SSF50475">
    <property type="entry name" value="FMN-binding split barrel"/>
    <property type="match status" value="1"/>
</dbReference>
<gene>
    <name evidence="4" type="ORF">BU16DRAFT_577614</name>
</gene>
<organism evidence="4 5">
    <name type="scientific">Lophium mytilinum</name>
    <dbReference type="NCBI Taxonomy" id="390894"/>
    <lineage>
        <taxon>Eukaryota</taxon>
        <taxon>Fungi</taxon>
        <taxon>Dikarya</taxon>
        <taxon>Ascomycota</taxon>
        <taxon>Pezizomycotina</taxon>
        <taxon>Dothideomycetes</taxon>
        <taxon>Pleosporomycetidae</taxon>
        <taxon>Mytilinidiales</taxon>
        <taxon>Mytilinidiaceae</taxon>
        <taxon>Lophium</taxon>
    </lineage>
</organism>
<dbReference type="Gene3D" id="2.30.110.10">
    <property type="entry name" value="Electron Transport, Fmn-binding Protein, Chain A"/>
    <property type="match status" value="1"/>
</dbReference>
<evidence type="ECO:0000256" key="2">
    <source>
        <dbReference type="SAM" id="MobiDB-lite"/>
    </source>
</evidence>
<feature type="region of interest" description="Disordered" evidence="2">
    <location>
        <begin position="279"/>
        <end position="307"/>
    </location>
</feature>
<feature type="region of interest" description="Disordered" evidence="2">
    <location>
        <begin position="25"/>
        <end position="69"/>
    </location>
</feature>
<evidence type="ECO:0000259" key="3">
    <source>
        <dbReference type="SMART" id="SM00903"/>
    </source>
</evidence>
<proteinExistence type="predicted"/>
<dbReference type="PANTHER" id="PTHR30466:SF1">
    <property type="entry name" value="FMN REDUCTASE (NADH) RUTF"/>
    <property type="match status" value="1"/>
</dbReference>
<evidence type="ECO:0000256" key="1">
    <source>
        <dbReference type="ARBA" id="ARBA00023002"/>
    </source>
</evidence>
<keyword evidence="5" id="KW-1185">Reference proteome</keyword>
<dbReference type="GO" id="GO:0042602">
    <property type="term" value="F:riboflavin reductase (NADPH) activity"/>
    <property type="evidence" value="ECO:0007669"/>
    <property type="project" value="TreeGrafter"/>
</dbReference>
<dbReference type="InterPro" id="IPR012349">
    <property type="entry name" value="Split_barrel_FMN-bd"/>
</dbReference>
<dbReference type="AlphaFoldDB" id="A0A6A6R9H7"/>
<protein>
    <recommendedName>
        <fullName evidence="3">Flavin reductase like domain-containing protein</fullName>
    </recommendedName>
</protein>
<dbReference type="PANTHER" id="PTHR30466">
    <property type="entry name" value="FLAVIN REDUCTASE"/>
    <property type="match status" value="1"/>
</dbReference>
<accession>A0A6A6R9H7</accession>
<dbReference type="SMART" id="SM00903">
    <property type="entry name" value="Flavin_Reduct"/>
    <property type="match status" value="1"/>
</dbReference>
<feature type="region of interest" description="Disordered" evidence="2">
    <location>
        <begin position="724"/>
        <end position="817"/>
    </location>
</feature>
<feature type="compositionally biased region" description="Basic and acidic residues" evidence="2">
    <location>
        <begin position="287"/>
        <end position="307"/>
    </location>
</feature>
<dbReference type="EMBL" id="MU004182">
    <property type="protein sequence ID" value="KAF2501465.1"/>
    <property type="molecule type" value="Genomic_DNA"/>
</dbReference>
<keyword evidence="1" id="KW-0560">Oxidoreductase</keyword>
<sequence>MSTRAVAARRFFTAFYQWNNTWRKSPASRAPRACGQRSPSRRTVRAFSSSCPTAEERQDAIENQHATPQPHFRGVRLVTERTKMTETAPTSSVEPADPLRLRSLMRQVPQSVVVITSNFWDPEKCKVISQGMTVSSFNTVQMEPRPMISFNVRLPSKTYHAIKRPRTPNQFNVHILKNDPDGARIADSFTRGNDQHPFDLLEEAGVSVECASGDVPEINHESVIAVLSCSLERGQHARIFLDDHLVVVAEVKSIRHRDVDQTGLIYVNRAYAITALDQKKASPPKTLQEEDKKEASRPRSQQNRENRLRCVEQAKEKWNYYQLSTIPNLEERSLIRDRIREFVDECPELLSFRPSRAARIITEGFQLPAACGVNVPLVLHKRGSELGSLQPENKDWQSWQGYLGNDLEMYDFYGTVSADAVPIVAERVCRLFKNDPNASGYPRAHVLELCGAHRNTEGLPSRNLLTLARDAGLVPTSRTEQELNLEKVVTLELSERLEEIMRQSLSDLSPEKSKQLNEHTILEKIPQLGPRYHSRARLAELKKSMIREDLLESLPRADFDFYGPITSEQRPLLLERLLNAVLEDAQLQKAQQENTTDKLIRHKIHPGITGFDYQFVLQKFSSTDEKHLRAEVEAFRANQLKAWEREAEENWVFHGHLTPEKTEELFKSVQAYVGKDPSKAAELGVGGVLRAIGVQPNAATTYKSEVMLAKDNSFIKACIESHQPESIPAPSGLGESESKKTSSTLGDLARYKDDSDGVMEGESFMKYMTEDAQSERGTEDMRSEEADGQEAVSKAPHETVETDTAREKTVDDEPTRS</sequence>
<feature type="compositionally biased region" description="Basic and acidic residues" evidence="2">
    <location>
        <begin position="795"/>
        <end position="817"/>
    </location>
</feature>
<feature type="compositionally biased region" description="Basic and acidic residues" evidence="2">
    <location>
        <begin position="773"/>
        <end position="785"/>
    </location>
</feature>
<dbReference type="InterPro" id="IPR050268">
    <property type="entry name" value="NADH-dep_flavin_reductase"/>
</dbReference>
<feature type="domain" description="Flavin reductase like" evidence="3">
    <location>
        <begin position="105"/>
        <end position="273"/>
    </location>
</feature>
<evidence type="ECO:0000313" key="4">
    <source>
        <dbReference type="EMBL" id="KAF2501465.1"/>
    </source>
</evidence>
<dbReference type="Pfam" id="PF01613">
    <property type="entry name" value="Flavin_Reduct"/>
    <property type="match status" value="1"/>
</dbReference>
<dbReference type="InterPro" id="IPR002563">
    <property type="entry name" value="Flavin_Rdtase-like_dom"/>
</dbReference>